<gene>
    <name evidence="1" type="ORF">BSCA_0754</name>
</gene>
<keyword evidence="2" id="KW-1185">Reference proteome</keyword>
<evidence type="ECO:0000313" key="1">
    <source>
        <dbReference type="EMBL" id="KFI94702.1"/>
    </source>
</evidence>
<evidence type="ECO:0000313" key="2">
    <source>
        <dbReference type="Proteomes" id="UP000029033"/>
    </source>
</evidence>
<dbReference type="EMBL" id="JGZO01000006">
    <property type="protein sequence ID" value="KFI94702.1"/>
    <property type="molecule type" value="Genomic_DNA"/>
</dbReference>
<dbReference type="RefSeq" id="WP_144414465.1">
    <property type="nucleotide sequence ID" value="NZ_CAUPKV010000022.1"/>
</dbReference>
<accession>A0A087DGQ2</accession>
<comment type="caution">
    <text evidence="1">The sequence shown here is derived from an EMBL/GenBank/DDBJ whole genome shotgun (WGS) entry which is preliminary data.</text>
</comment>
<organism evidence="1 2">
    <name type="scientific">Bifidobacterium scardovii</name>
    <dbReference type="NCBI Taxonomy" id="158787"/>
    <lineage>
        <taxon>Bacteria</taxon>
        <taxon>Bacillati</taxon>
        <taxon>Actinomycetota</taxon>
        <taxon>Actinomycetes</taxon>
        <taxon>Bifidobacteriales</taxon>
        <taxon>Bifidobacteriaceae</taxon>
        <taxon>Bifidobacterium</taxon>
    </lineage>
</organism>
<sequence length="74" mass="7956">MSSLCVIASGHATVQQKLVVSWPAGMGEPNEANVLTALNNNTVCVDDVLDQDINEDDVTYTSATITIEEEDDDE</sequence>
<dbReference type="GeneID" id="85166440"/>
<reference evidence="1 2" key="1">
    <citation type="submission" date="2014-03" db="EMBL/GenBank/DDBJ databases">
        <title>Genomics of Bifidobacteria.</title>
        <authorList>
            <person name="Ventura M."/>
            <person name="Milani C."/>
            <person name="Lugli G.A."/>
        </authorList>
    </citation>
    <scope>NUCLEOTIDE SEQUENCE [LARGE SCALE GENOMIC DNA]</scope>
    <source>
        <strain evidence="1 2">LMG 21589</strain>
    </source>
</reference>
<dbReference type="STRING" id="158787.BSCA_0754"/>
<name>A0A087DGQ2_9BIFI</name>
<protein>
    <submittedName>
        <fullName evidence="1">Uncharacterized protein</fullName>
    </submittedName>
</protein>
<dbReference type="Proteomes" id="UP000029033">
    <property type="component" value="Unassembled WGS sequence"/>
</dbReference>
<dbReference type="AlphaFoldDB" id="A0A087DGQ2"/>
<proteinExistence type="predicted"/>